<dbReference type="InterPro" id="IPR052609">
    <property type="entry name" value="Ribosome_Biogenesis_Reg"/>
</dbReference>
<evidence type="ECO:0000256" key="1">
    <source>
        <dbReference type="SAM" id="MobiDB-lite"/>
    </source>
</evidence>
<evidence type="ECO:0000313" key="3">
    <source>
        <dbReference type="EMBL" id="KAH0901238.1"/>
    </source>
</evidence>
<feature type="compositionally biased region" description="Basic residues" evidence="1">
    <location>
        <begin position="14"/>
        <end position="25"/>
    </location>
</feature>
<accession>A0ABQ8B9Y9</accession>
<protein>
    <recommendedName>
        <fullName evidence="2">Nucleolar 27S pre-rRNA processing Urb2/Npa2 C-terminal domain-containing protein</fullName>
    </recommendedName>
</protein>
<feature type="region of interest" description="Disordered" evidence="1">
    <location>
        <begin position="385"/>
        <end position="406"/>
    </location>
</feature>
<feature type="compositionally biased region" description="Polar residues" evidence="1">
    <location>
        <begin position="385"/>
        <end position="405"/>
    </location>
</feature>
<dbReference type="PANTHER" id="PTHR15682:SF2">
    <property type="entry name" value="UNHEALTHY RIBOSOME BIOGENESIS PROTEIN 2 HOMOLOG"/>
    <property type="match status" value="1"/>
</dbReference>
<dbReference type="Proteomes" id="UP000824890">
    <property type="component" value="Unassembled WGS sequence"/>
</dbReference>
<dbReference type="Pfam" id="PF10441">
    <property type="entry name" value="Urb2"/>
    <property type="match status" value="1"/>
</dbReference>
<gene>
    <name evidence="3" type="ORF">HID58_040741</name>
</gene>
<dbReference type="PANTHER" id="PTHR15682">
    <property type="entry name" value="UNHEALTHY RIBOSOME BIOGENESIS PROTEIN 2 HOMOLOG"/>
    <property type="match status" value="1"/>
</dbReference>
<dbReference type="InterPro" id="IPR018849">
    <property type="entry name" value="Urb2/Npa2_C"/>
</dbReference>
<feature type="region of interest" description="Disordered" evidence="1">
    <location>
        <begin position="1"/>
        <end position="34"/>
    </location>
</feature>
<organism evidence="3 4">
    <name type="scientific">Brassica napus</name>
    <name type="common">Rape</name>
    <dbReference type="NCBI Taxonomy" id="3708"/>
    <lineage>
        <taxon>Eukaryota</taxon>
        <taxon>Viridiplantae</taxon>
        <taxon>Streptophyta</taxon>
        <taxon>Embryophyta</taxon>
        <taxon>Tracheophyta</taxon>
        <taxon>Spermatophyta</taxon>
        <taxon>Magnoliopsida</taxon>
        <taxon>eudicotyledons</taxon>
        <taxon>Gunneridae</taxon>
        <taxon>Pentapetalae</taxon>
        <taxon>rosids</taxon>
        <taxon>malvids</taxon>
        <taxon>Brassicales</taxon>
        <taxon>Brassicaceae</taxon>
        <taxon>Brassiceae</taxon>
        <taxon>Brassica</taxon>
    </lineage>
</organism>
<reference evidence="3 4" key="1">
    <citation type="submission" date="2021-05" db="EMBL/GenBank/DDBJ databases">
        <title>Genome Assembly of Synthetic Allotetraploid Brassica napus Reveals Homoeologous Exchanges between Subgenomes.</title>
        <authorList>
            <person name="Davis J.T."/>
        </authorList>
    </citation>
    <scope>NUCLEOTIDE SEQUENCE [LARGE SCALE GENOMIC DNA]</scope>
    <source>
        <strain evidence="4">cv. Da-Ae</strain>
        <tissue evidence="3">Seedling</tissue>
    </source>
</reference>
<comment type="caution">
    <text evidence="3">The sequence shown here is derived from an EMBL/GenBank/DDBJ whole genome shotgun (WGS) entry which is preliminary data.</text>
</comment>
<sequence length="1983" mass="222030">MKRKDTTPPQKPNPSKKTKKTKKKNNPQTQRVDVPIEVLETKPCDQKETALGIVSEEGPWKNLELILSLQNSELKDKEKMELAFSFVEAYTGEKESDDEDEEQECQAVTTSRLVMYLSDWIQSLFFSKEQNFQVKSEICLDFRCWSILSFCLKQSSILHVSINSSRYLLKAIGFIAGDLLSSIGDGQGFEAFSSVVDSVDLLFSSKSGLFNDNFDLWFSAVEPVLNLTHRVLAENIKDGNAFVLRFSCLVLEPFSTFMVQPTKKNGFHDFVDKLVEPLLSVLGLLIPREGKGYGLETTLLKLIQEILSLGLFHSSHIDGFLGLGGAERYLPESKVSKTVLKSYHRHFFTKFENMLVMKKEVELSCMGSLFSLFINRVMKQQRDSNQLATKASKQQGASTNDNESSAKSHHSSFIRWESRKSLFDFFLHLMEPILLKIDGHVESSSDTASLLADFCCLIKSANSLLYHFAHERIYVKTEDASEGACFCFLKKIFTTIVSVASQLQHTYSEGSKIHVLLAKELITAIGYLLQIEYEVIENDLVTLWLTILSFARFSSLSSENTEDDCPLTSLLLGLGCQLINLYSDLRQVSVAVLAMCKAVRLVIPSDVDNGEMVDIRELPLLERSAASVEKLMSCQDLRLAMHRAVKAIPEGQASDFIKSLTTDVSETIGWIRVSCSSSSREQDGEVAAFLAGALSAIYSLILDSLTIKTGNSISVAESMNSLVILIRPCLSHLVSSDSDCIESFLSAVTGKGLDIVISEKNRETYRKSARLFIIFFLRIYMSSRSLSRQLISLMPPKKSKEMAVIMGDSATARRGSDWVKKKSWNDEGYFSWICQPSASIVDIIKQISDVYLKDDSADCSLLVYILYGVALQRLVDLNRDIKSLDYVSQISDHQMHGTALEHVSVLKSEGEELTCFLLGNNTIIPGFAEGGTFETMDNTDQCLTAVRLGVLSQHIDIWCPHAGKKNMKSFLSHLIGSSVMSNFGLENSVDKGTQNKKTGLEQSSLGLLCDSVLYEHEFVRRSLAPSLSHILKTTADALFKDFAEEVDSQPDWSEVLLLLESSVAKLQSEAFVEAHVSQLDNRKFTACQNLLNLLCVMPKEYVNKKSLQLYASFLLDLERFIVFSMLRCLNKPSPGDMQNLFSLFITCRKTLKSVAMVSCDKVLRSTDLPLSDTSLLTSWLFKSVQAVVTCQEKVRSDFTRKSRDGLFALMDQTSYMFLTVSRDQFSKALPLFDGQLISTEGSGQANLAFDSVTEQAETLLIALRTTFRDERTVFECKTLILNELVPIFSSLSGLLWGLASTVSHRDMQKSHKNAKLRWKSEEFSKLSGIIHVLSNFFEVFAQYLFLSADAQREIRTSLNWTRLLDGTEGSNGLVCGDIVETSSNVKKQIIESLLKGNSTEVVLALRHLLIASAAILNLNLQIKGITFSPSFIPVLTGISFDLLSVLAGTSELPLEISFIWLDGAAKFLEELGSHLCLYKRMLNRDHLYSKSVELHLKVIGKCISLQGKEATLESHETGFGTNVIHAKKVESERSRSHQRLHWLEELKVRFRMSFKVLLHNSEESHLKSGLEAIQRALVGVCEVCPAIYSIQTGDRDGGRISETAAAGIDCLDLVLEHATGRNRLSEVKGRIHGLMSAVFGIMAHMQSPFIFCTDTVVGKQCPKSPDAGSVILMCVEVLIRIAGKHALFEMNPSHISQSIHMPGAIFRDYGHLLHKDDQQQDLQVDQKFSVSLYAACCRLIYTSVKHHPKKTERSIATLLESVSALLHCLETAGNKVFKLAPFEVEEGITCACFLRRIYEELRQQKEVFGHHCFKFLSTYIWISCGYGPLKTGIKREVDEALRPGVYALVDSCSDQDRQYLHTVFGEGPCRNYLATLKQESDLNFKYEGKIPFQASSIDRECITVKTESHVLLFFGGSMKREVDEVLRLGVYALIDSCSVEDRQYLHTVSLISYNGFFLQGPCRNYLAALKEDHKLNFKFEGKV</sequence>
<proteinExistence type="predicted"/>
<dbReference type="EMBL" id="JAGKQM010000011">
    <property type="protein sequence ID" value="KAH0901238.1"/>
    <property type="molecule type" value="Genomic_DNA"/>
</dbReference>
<keyword evidence="4" id="KW-1185">Reference proteome</keyword>
<evidence type="ECO:0000259" key="2">
    <source>
        <dbReference type="Pfam" id="PF10441"/>
    </source>
</evidence>
<feature type="domain" description="Nucleolar 27S pre-rRNA processing Urb2/Npa2 C-terminal" evidence="2">
    <location>
        <begin position="1673"/>
        <end position="1889"/>
    </location>
</feature>
<evidence type="ECO:0000313" key="4">
    <source>
        <dbReference type="Proteomes" id="UP000824890"/>
    </source>
</evidence>
<name>A0ABQ8B9Y9_BRANA</name>